<evidence type="ECO:0000259" key="6">
    <source>
        <dbReference type="Pfam" id="PF00703"/>
    </source>
</evidence>
<dbReference type="InterPro" id="IPR006102">
    <property type="entry name" value="Ig-like_GH2"/>
</dbReference>
<feature type="domain" description="Beta-mannosidase-like galactose-binding" evidence="7">
    <location>
        <begin position="11"/>
        <end position="178"/>
    </location>
</feature>
<dbReference type="PANTHER" id="PTHR43730">
    <property type="entry name" value="BETA-MANNOSIDASE"/>
    <property type="match status" value="1"/>
</dbReference>
<sequence length="824" mass="91094">MTSYRSLHEGWTVSGGDLSDIPATVPGCVHTDLLAAGRIDDPYLDENENKLAWIGRTDWDYATTFSFAPGALPLGGDRTDLVCEGLDTIASITLNGSPVGSTANMHRGYRFDVGSLLREGANTLEIKFTSAYAYAEAEQRRLGHRPNAYDEPFNFIRKQACNFGWDWGPILVTAGIWQPIGLETWTVARLAEVRPQVTVADGTGRVELRVRLERASDEPVTITATVAGRSAQATVDGTEALLILTVDDPSLWWPRGYGDQPLYDLDVVATSPSGAELDRWSRRIGFRSVRVDTSGDGYTLIVNDVPVFVRGVNWIPDDVFDNRVTRDRLAARFRQAADANVNYLRVWGGGRYESGDFYDLADEMGLLVGQDFLFACAAYPEEEPFRSEIEAEARHNVLRLASHPSLVVWTGNNENLWGHEDWDWKPVLNGLSWGAAYYYELLPRVVAELDPTRPYWPGSPYSGTPGRHANDPAYGTSHIWDVWNTDDYTKYAAYRPRFVAEFGFQGPPTYSTLRRSISDDPLAPDSPGMRHHQKAGDGDLKLARGLANHLPQPRDFDDWHYLTQLNQARAVSFGIEHFRSLRPLCTGAIMWQLNDCWPVTSWAAVDGDGHKKPLWYAMRDAYADRLVTLQPRTGAPLEPGGPLTEIEPGAVVPPAGDPWLVAVNDSRTPWAFSATVTRRNLAGDVLASAVLDATAGPSEAVTLPLPADLITPGDRATEFVIAEIEGRRTWWFFAADKDIAWPAPDYTVSVESGRSTRVTVTAATILRSLTLFPDRLHPTAEADRAAVTVLPGESVTFTIDSDVDLDPAALSRRPVLRCVNDVVH</sequence>
<name>A0ABQ3YC19_9ACTN</name>
<evidence type="ECO:0000256" key="4">
    <source>
        <dbReference type="ARBA" id="ARBA00022801"/>
    </source>
</evidence>
<dbReference type="Gene3D" id="3.20.20.80">
    <property type="entry name" value="Glycosidases"/>
    <property type="match status" value="1"/>
</dbReference>
<dbReference type="Pfam" id="PF00703">
    <property type="entry name" value="Glyco_hydro_2"/>
    <property type="match status" value="1"/>
</dbReference>
<dbReference type="InterPro" id="IPR054593">
    <property type="entry name" value="Beta-mannosidase-like_N2"/>
</dbReference>
<dbReference type="InterPro" id="IPR013783">
    <property type="entry name" value="Ig-like_fold"/>
</dbReference>
<dbReference type="EMBL" id="BOMI01000123">
    <property type="protein sequence ID" value="GID77571.1"/>
    <property type="molecule type" value="Genomic_DNA"/>
</dbReference>
<evidence type="ECO:0000259" key="7">
    <source>
        <dbReference type="Pfam" id="PF22666"/>
    </source>
</evidence>
<protein>
    <recommendedName>
        <fullName evidence="3">beta-mannosidase</fullName>
        <ecNumber evidence="3">3.2.1.25</ecNumber>
    </recommendedName>
</protein>
<evidence type="ECO:0000313" key="9">
    <source>
        <dbReference type="Proteomes" id="UP000609879"/>
    </source>
</evidence>
<evidence type="ECO:0000256" key="1">
    <source>
        <dbReference type="ARBA" id="ARBA00000829"/>
    </source>
</evidence>
<comment type="similarity">
    <text evidence="2">Belongs to the glycosyl hydrolase 2 family.</text>
</comment>
<dbReference type="InterPro" id="IPR050887">
    <property type="entry name" value="Beta-mannosidase_GH2"/>
</dbReference>
<dbReference type="InterPro" id="IPR008979">
    <property type="entry name" value="Galactose-bd-like_sf"/>
</dbReference>
<reference evidence="8 9" key="1">
    <citation type="submission" date="2021-01" db="EMBL/GenBank/DDBJ databases">
        <title>Whole genome shotgun sequence of Actinoplanes deccanensis NBRC 13994.</title>
        <authorList>
            <person name="Komaki H."/>
            <person name="Tamura T."/>
        </authorList>
    </citation>
    <scope>NUCLEOTIDE SEQUENCE [LARGE SCALE GENOMIC DNA]</scope>
    <source>
        <strain evidence="8 9">NBRC 13994</strain>
    </source>
</reference>
<keyword evidence="9" id="KW-1185">Reference proteome</keyword>
<dbReference type="Pfam" id="PF22666">
    <property type="entry name" value="Glyco_hydro_2_N2"/>
    <property type="match status" value="1"/>
</dbReference>
<dbReference type="Proteomes" id="UP000609879">
    <property type="component" value="Unassembled WGS sequence"/>
</dbReference>
<dbReference type="SUPFAM" id="SSF49785">
    <property type="entry name" value="Galactose-binding domain-like"/>
    <property type="match status" value="1"/>
</dbReference>
<accession>A0ABQ3YC19</accession>
<dbReference type="Gene3D" id="2.60.120.260">
    <property type="entry name" value="Galactose-binding domain-like"/>
    <property type="match status" value="1"/>
</dbReference>
<dbReference type="SUPFAM" id="SSF49303">
    <property type="entry name" value="beta-Galactosidase/glucuronidase domain"/>
    <property type="match status" value="1"/>
</dbReference>
<dbReference type="EC" id="3.2.1.25" evidence="3"/>
<keyword evidence="5" id="KW-0326">Glycosidase</keyword>
<comment type="catalytic activity">
    <reaction evidence="1">
        <text>Hydrolysis of terminal, non-reducing beta-D-mannose residues in beta-D-mannosides.</text>
        <dbReference type="EC" id="3.2.1.25"/>
    </reaction>
</comment>
<feature type="domain" description="Glycoside hydrolase family 2 immunoglobulin-like beta-sandwich" evidence="6">
    <location>
        <begin position="192"/>
        <end position="287"/>
    </location>
</feature>
<comment type="caution">
    <text evidence="8">The sequence shown here is derived from an EMBL/GenBank/DDBJ whole genome shotgun (WGS) entry which is preliminary data.</text>
</comment>
<dbReference type="SUPFAM" id="SSF51445">
    <property type="entry name" value="(Trans)glycosidases"/>
    <property type="match status" value="1"/>
</dbReference>
<evidence type="ECO:0000256" key="3">
    <source>
        <dbReference type="ARBA" id="ARBA00012754"/>
    </source>
</evidence>
<dbReference type="InterPro" id="IPR036156">
    <property type="entry name" value="Beta-gal/glucu_dom_sf"/>
</dbReference>
<organism evidence="8 9">
    <name type="scientific">Paractinoplanes deccanensis</name>
    <dbReference type="NCBI Taxonomy" id="113561"/>
    <lineage>
        <taxon>Bacteria</taxon>
        <taxon>Bacillati</taxon>
        <taxon>Actinomycetota</taxon>
        <taxon>Actinomycetes</taxon>
        <taxon>Micromonosporales</taxon>
        <taxon>Micromonosporaceae</taxon>
        <taxon>Paractinoplanes</taxon>
    </lineage>
</organism>
<dbReference type="PANTHER" id="PTHR43730:SF1">
    <property type="entry name" value="BETA-MANNOSIDASE"/>
    <property type="match status" value="1"/>
</dbReference>
<gene>
    <name evidence="8" type="ORF">Ade02nite_62120</name>
</gene>
<evidence type="ECO:0000256" key="5">
    <source>
        <dbReference type="ARBA" id="ARBA00023295"/>
    </source>
</evidence>
<evidence type="ECO:0000313" key="8">
    <source>
        <dbReference type="EMBL" id="GID77571.1"/>
    </source>
</evidence>
<evidence type="ECO:0000256" key="2">
    <source>
        <dbReference type="ARBA" id="ARBA00007401"/>
    </source>
</evidence>
<dbReference type="InterPro" id="IPR017853">
    <property type="entry name" value="GH"/>
</dbReference>
<proteinExistence type="inferred from homology"/>
<keyword evidence="4" id="KW-0378">Hydrolase</keyword>
<dbReference type="Gene3D" id="2.60.40.10">
    <property type="entry name" value="Immunoglobulins"/>
    <property type="match status" value="1"/>
</dbReference>
<dbReference type="RefSeq" id="WP_203771672.1">
    <property type="nucleotide sequence ID" value="NZ_BAAABO010000043.1"/>
</dbReference>